<dbReference type="PANTHER" id="PTHR10026">
    <property type="entry name" value="CYCLIN"/>
    <property type="match status" value="1"/>
</dbReference>
<dbReference type="AlphaFoldDB" id="A0A7S1BT43"/>
<protein>
    <recommendedName>
        <fullName evidence="3">Cyclin-like domain-containing protein</fullName>
    </recommendedName>
</protein>
<evidence type="ECO:0000259" key="3">
    <source>
        <dbReference type="SMART" id="SM00385"/>
    </source>
</evidence>
<dbReference type="EMBL" id="HBFR01031249">
    <property type="protein sequence ID" value="CAD8895479.1"/>
    <property type="molecule type" value="Transcribed_RNA"/>
</dbReference>
<name>A0A7S1BT43_9STRA</name>
<dbReference type="InterPro" id="IPR013763">
    <property type="entry name" value="Cyclin-like_dom"/>
</dbReference>
<feature type="region of interest" description="Disordered" evidence="2">
    <location>
        <begin position="138"/>
        <end position="158"/>
    </location>
</feature>
<dbReference type="GO" id="GO:0006357">
    <property type="term" value="P:regulation of transcription by RNA polymerase II"/>
    <property type="evidence" value="ECO:0007669"/>
    <property type="project" value="InterPro"/>
</dbReference>
<dbReference type="InterPro" id="IPR043198">
    <property type="entry name" value="Cyclin/Ssn8"/>
</dbReference>
<proteinExistence type="inferred from homology"/>
<evidence type="ECO:0000256" key="2">
    <source>
        <dbReference type="SAM" id="MobiDB-lite"/>
    </source>
</evidence>
<accession>A0A7S1BT43</accession>
<dbReference type="Pfam" id="PF00134">
    <property type="entry name" value="Cyclin_N"/>
    <property type="match status" value="1"/>
</dbReference>
<dbReference type="InterPro" id="IPR036915">
    <property type="entry name" value="Cyclin-like_sf"/>
</dbReference>
<gene>
    <name evidence="4" type="ORF">CHYS00102_LOCUS22693</name>
</gene>
<dbReference type="GO" id="GO:0016538">
    <property type="term" value="F:cyclin-dependent protein serine/threonine kinase regulator activity"/>
    <property type="evidence" value="ECO:0007669"/>
    <property type="project" value="InterPro"/>
</dbReference>
<feature type="domain" description="Cyclin-like" evidence="3">
    <location>
        <begin position="194"/>
        <end position="298"/>
    </location>
</feature>
<reference evidence="4" key="1">
    <citation type="submission" date="2021-01" db="EMBL/GenBank/DDBJ databases">
        <authorList>
            <person name="Corre E."/>
            <person name="Pelletier E."/>
            <person name="Niang G."/>
            <person name="Scheremetjew M."/>
            <person name="Finn R."/>
            <person name="Kale V."/>
            <person name="Holt S."/>
            <person name="Cochrane G."/>
            <person name="Meng A."/>
            <person name="Brown T."/>
            <person name="Cohen L."/>
        </authorList>
    </citation>
    <scope>NUCLEOTIDE SEQUENCE</scope>
    <source>
        <strain evidence="4">308</strain>
    </source>
</reference>
<evidence type="ECO:0000313" key="4">
    <source>
        <dbReference type="EMBL" id="CAD8895479.1"/>
    </source>
</evidence>
<organism evidence="4">
    <name type="scientific">Corethron hystrix</name>
    <dbReference type="NCBI Taxonomy" id="216773"/>
    <lineage>
        <taxon>Eukaryota</taxon>
        <taxon>Sar</taxon>
        <taxon>Stramenopiles</taxon>
        <taxon>Ochrophyta</taxon>
        <taxon>Bacillariophyta</taxon>
        <taxon>Coscinodiscophyceae</taxon>
        <taxon>Corethrophycidae</taxon>
        <taxon>Corethrales</taxon>
        <taxon>Corethraceae</taxon>
        <taxon>Corethron</taxon>
    </lineage>
</organism>
<comment type="similarity">
    <text evidence="1">Belongs to the cyclin family.</text>
</comment>
<evidence type="ECO:0000256" key="1">
    <source>
        <dbReference type="RuleBase" id="RU000383"/>
    </source>
</evidence>
<keyword evidence="1" id="KW-0195">Cyclin</keyword>
<dbReference type="InterPro" id="IPR006671">
    <property type="entry name" value="Cyclin_N"/>
</dbReference>
<dbReference type="SUPFAM" id="SSF47954">
    <property type="entry name" value="Cyclin-like"/>
    <property type="match status" value="2"/>
</dbReference>
<sequence>MSASNTPPRSSSSRASASPMGAIFRDESSWVIPPPFDPSLLPSRFDGMSWEEEKVHRKKTCRFLEEAGRKLRLPKVAIATSEVFFHRFFSKQSLEKHDRFEIAVACLFLAAKTEESPRKLHMVLECFHRLKNESLMARQGQRNADGSAPAPPRLDPRSSEGIRLKERILLLERLVLHTISFDLSVEHPFRNAVDIIQKTHAHEGLEHDPAAGEVRGASATPSNPLQELLQGTVAFVNDSLQTCVCIQFPPAEIAAGCVFMAARVTGIRTKSRKDWAEVLPVGLEALVSITEQMIEICTDQRKKVFMTAFVSIKADLKALKQKGGGHRQQDPKRARLR</sequence>
<dbReference type="SMART" id="SM00385">
    <property type="entry name" value="CYCLIN"/>
    <property type="match status" value="2"/>
</dbReference>
<feature type="domain" description="Cyclin-like" evidence="3">
    <location>
        <begin position="62"/>
        <end position="177"/>
    </location>
</feature>
<dbReference type="Gene3D" id="1.10.472.10">
    <property type="entry name" value="Cyclin-like"/>
    <property type="match status" value="2"/>
</dbReference>